<organism evidence="1 2">
    <name type="scientific">Pistacia integerrima</name>
    <dbReference type="NCBI Taxonomy" id="434235"/>
    <lineage>
        <taxon>Eukaryota</taxon>
        <taxon>Viridiplantae</taxon>
        <taxon>Streptophyta</taxon>
        <taxon>Embryophyta</taxon>
        <taxon>Tracheophyta</taxon>
        <taxon>Spermatophyta</taxon>
        <taxon>Magnoliopsida</taxon>
        <taxon>eudicotyledons</taxon>
        <taxon>Gunneridae</taxon>
        <taxon>Pentapetalae</taxon>
        <taxon>rosids</taxon>
        <taxon>malvids</taxon>
        <taxon>Sapindales</taxon>
        <taxon>Anacardiaceae</taxon>
        <taxon>Pistacia</taxon>
    </lineage>
</organism>
<reference evidence="2" key="1">
    <citation type="journal article" date="2023" name="G3 (Bethesda)">
        <title>Genome assembly and association tests identify interacting loci associated with vigor, precocity, and sex in interspecific pistachio rootstocks.</title>
        <authorList>
            <person name="Palmer W."/>
            <person name="Jacygrad E."/>
            <person name="Sagayaradj S."/>
            <person name="Cavanaugh K."/>
            <person name="Han R."/>
            <person name="Bertier L."/>
            <person name="Beede B."/>
            <person name="Kafkas S."/>
            <person name="Golino D."/>
            <person name="Preece J."/>
            <person name="Michelmore R."/>
        </authorList>
    </citation>
    <scope>NUCLEOTIDE SEQUENCE [LARGE SCALE GENOMIC DNA]</scope>
</reference>
<evidence type="ECO:0000313" key="2">
    <source>
        <dbReference type="Proteomes" id="UP001163603"/>
    </source>
</evidence>
<proteinExistence type="predicted"/>
<name>A0ACC0XDF6_9ROSI</name>
<evidence type="ECO:0000313" key="1">
    <source>
        <dbReference type="EMBL" id="KAJ0014283.1"/>
    </source>
</evidence>
<comment type="caution">
    <text evidence="1">The sequence shown here is derived from an EMBL/GenBank/DDBJ whole genome shotgun (WGS) entry which is preliminary data.</text>
</comment>
<dbReference type="EMBL" id="CM047748">
    <property type="protein sequence ID" value="KAJ0014283.1"/>
    <property type="molecule type" value="Genomic_DNA"/>
</dbReference>
<dbReference type="Proteomes" id="UP001163603">
    <property type="component" value="Chromosome 13"/>
</dbReference>
<protein>
    <submittedName>
        <fullName evidence="1">Uncharacterized protein</fullName>
    </submittedName>
</protein>
<keyword evidence="2" id="KW-1185">Reference proteome</keyword>
<gene>
    <name evidence="1" type="ORF">Pint_21030</name>
</gene>
<accession>A0ACC0XDF6</accession>
<sequence length="349" mass="39117">MTSCYQRFTVSPAVSHTTLLESRKPSHTAVISCLLRDQRNQRPWFVLKSLKQRSNLYVAGAGGVWERLDGEEATMQKRKAGTWSYAVEKRRSKDERSRKVEVVVAAAVTVVLGIGNRVLYKLALVPLKHYPFFLAQLATFGQISWREHLRRKKVSLNPAKVILDLMDGLEKVWDVKPLVNGKEIMSVLQLKSGWPLIREWEILVDRVVHAAVGRFLPSDSGGEKNIHPTLVRDDFTQAMHDFLPVAIRDISKPSLEGGRSGWDDVGGLNDIRNAIKEMIELPSKFPNIFAKAPLRLRSNVLLYGHPGCGKTHIVGVAATAACSLRFISVKGPELLNKYIGASEQAVRWH</sequence>